<feature type="transmembrane region" description="Helical" evidence="1">
    <location>
        <begin position="36"/>
        <end position="53"/>
    </location>
</feature>
<dbReference type="RefSeq" id="WP_074600318.1">
    <property type="nucleotide sequence ID" value="NZ_FNHF01000004.1"/>
</dbReference>
<feature type="transmembrane region" description="Helical" evidence="1">
    <location>
        <begin position="65"/>
        <end position="82"/>
    </location>
</feature>
<dbReference type="STRING" id="482461.SAMN05216244_3262"/>
<sequence length="241" mass="27781">MKKLLPRQHGAWAMLIIPFFLEAIAGQFTFWHVPLFLGWLCLYLATYPLIMVFKKKRNNSLYKKGAILFGLAALVFLLPLLLVEWRLIFFGIAMLPLFLVNIHFAKKKKERAFLNDVVAVITFCIGGLASYFLGTSTIEQEALVLAAYHFLFFFGSIFYVKTMIREKKNRQFLYFSWSYHLLLTIGGFFIGGLWLTVAYFPSFLRAFLLPGRTLSIKKIGILEILNSVFFFALMLVIVLSD</sequence>
<feature type="transmembrane region" description="Helical" evidence="1">
    <location>
        <begin position="142"/>
        <end position="160"/>
    </location>
</feature>
<dbReference type="Proteomes" id="UP000182347">
    <property type="component" value="Unassembled WGS sequence"/>
</dbReference>
<proteinExistence type="predicted"/>
<evidence type="ECO:0000256" key="1">
    <source>
        <dbReference type="SAM" id="Phobius"/>
    </source>
</evidence>
<accession>A0A1G9VFD3</accession>
<keyword evidence="3" id="KW-1185">Reference proteome</keyword>
<feature type="transmembrane region" description="Helical" evidence="1">
    <location>
        <begin position="12"/>
        <end position="30"/>
    </location>
</feature>
<feature type="transmembrane region" description="Helical" evidence="1">
    <location>
        <begin position="219"/>
        <end position="239"/>
    </location>
</feature>
<dbReference type="OrthoDB" id="2380563at2"/>
<gene>
    <name evidence="2" type="ORF">SAMN05216244_3262</name>
</gene>
<feature type="transmembrane region" description="Helical" evidence="1">
    <location>
        <begin position="172"/>
        <end position="199"/>
    </location>
</feature>
<dbReference type="EMBL" id="FNHF01000004">
    <property type="protein sequence ID" value="SDM70904.1"/>
    <property type="molecule type" value="Genomic_DNA"/>
</dbReference>
<organism evidence="2 3">
    <name type="scientific">Sediminibacillus halophilus</name>
    <dbReference type="NCBI Taxonomy" id="482461"/>
    <lineage>
        <taxon>Bacteria</taxon>
        <taxon>Bacillati</taxon>
        <taxon>Bacillota</taxon>
        <taxon>Bacilli</taxon>
        <taxon>Bacillales</taxon>
        <taxon>Bacillaceae</taxon>
        <taxon>Sediminibacillus</taxon>
    </lineage>
</organism>
<name>A0A1G9VFD3_9BACI</name>
<feature type="transmembrane region" description="Helical" evidence="1">
    <location>
        <begin position="88"/>
        <end position="105"/>
    </location>
</feature>
<feature type="transmembrane region" description="Helical" evidence="1">
    <location>
        <begin position="117"/>
        <end position="136"/>
    </location>
</feature>
<protein>
    <submittedName>
        <fullName evidence="2">YwiC-like protein</fullName>
    </submittedName>
</protein>
<dbReference type="Pfam" id="PF14256">
    <property type="entry name" value="YwiC"/>
    <property type="match status" value="1"/>
</dbReference>
<dbReference type="AlphaFoldDB" id="A0A1G9VFD3"/>
<keyword evidence="1" id="KW-0812">Transmembrane</keyword>
<keyword evidence="1" id="KW-0472">Membrane</keyword>
<keyword evidence="1" id="KW-1133">Transmembrane helix</keyword>
<evidence type="ECO:0000313" key="3">
    <source>
        <dbReference type="Proteomes" id="UP000182347"/>
    </source>
</evidence>
<evidence type="ECO:0000313" key="2">
    <source>
        <dbReference type="EMBL" id="SDM70904.1"/>
    </source>
</evidence>
<dbReference type="InterPro" id="IPR025576">
    <property type="entry name" value="YwiC"/>
</dbReference>
<reference evidence="3" key="1">
    <citation type="submission" date="2016-10" db="EMBL/GenBank/DDBJ databases">
        <authorList>
            <person name="Varghese N."/>
            <person name="Submissions S."/>
        </authorList>
    </citation>
    <scope>NUCLEOTIDE SEQUENCE [LARGE SCALE GENOMIC DNA]</scope>
    <source>
        <strain evidence="3">CGMCC 1.6199</strain>
    </source>
</reference>